<dbReference type="GO" id="GO:0003824">
    <property type="term" value="F:catalytic activity"/>
    <property type="evidence" value="ECO:0007669"/>
    <property type="project" value="UniProtKB-ARBA"/>
</dbReference>
<dbReference type="EMBL" id="FZOW01000016">
    <property type="protein sequence ID" value="SNT37929.1"/>
    <property type="molecule type" value="Genomic_DNA"/>
</dbReference>
<dbReference type="RefSeq" id="WP_089250562.1">
    <property type="nucleotide sequence ID" value="NZ_FZOW01000016.1"/>
</dbReference>
<keyword evidence="3" id="KW-1185">Reference proteome</keyword>
<dbReference type="InterPro" id="IPR029058">
    <property type="entry name" value="AB_hydrolase_fold"/>
</dbReference>
<evidence type="ECO:0000259" key="1">
    <source>
        <dbReference type="Pfam" id="PF12697"/>
    </source>
</evidence>
<dbReference type="Pfam" id="PF12697">
    <property type="entry name" value="Abhydrolase_6"/>
    <property type="match status" value="1"/>
</dbReference>
<dbReference type="Proteomes" id="UP000198327">
    <property type="component" value="Unassembled WGS sequence"/>
</dbReference>
<organism evidence="2 3">
    <name type="scientific">Rhodococcoides kyotonense</name>
    <dbReference type="NCBI Taxonomy" id="398843"/>
    <lineage>
        <taxon>Bacteria</taxon>
        <taxon>Bacillati</taxon>
        <taxon>Actinomycetota</taxon>
        <taxon>Actinomycetes</taxon>
        <taxon>Mycobacteriales</taxon>
        <taxon>Nocardiaceae</taxon>
        <taxon>Rhodococcoides</taxon>
    </lineage>
</organism>
<sequence>MGTFVLIPGAGGDGRYWNRVAAELTSRGNDVVAVTLPAGGDAGLSDYADVVVAAIGERTRVVLVAQSFGGFTAPLVALRADVALIVLLNAMTPKPGEAAEQWWAATGFEQARAEQALRDGRDLATEDLLADAFFHDVPADVASEMLSGEATGESDVPFTMPWPLDAWPDVPTRVLHGTEDRFIPIEFQRRVVGERLGLDVDAMPGGHLLALSQPVELANRLEAYAR</sequence>
<proteinExistence type="predicted"/>
<feature type="domain" description="AB hydrolase-1" evidence="1">
    <location>
        <begin position="4"/>
        <end position="219"/>
    </location>
</feature>
<dbReference type="PANTHER" id="PTHR37017:SF11">
    <property type="entry name" value="ESTERASE_LIPASE_THIOESTERASE DOMAIN-CONTAINING PROTEIN"/>
    <property type="match status" value="1"/>
</dbReference>
<dbReference type="InterPro" id="IPR052897">
    <property type="entry name" value="Sec-Metab_Biosynth_Hydrolase"/>
</dbReference>
<dbReference type="InterPro" id="IPR000073">
    <property type="entry name" value="AB_hydrolase_1"/>
</dbReference>
<dbReference type="Gene3D" id="3.40.50.1820">
    <property type="entry name" value="alpha/beta hydrolase"/>
    <property type="match status" value="1"/>
</dbReference>
<name>A0A239M7V7_9NOCA</name>
<dbReference type="AlphaFoldDB" id="A0A239M7V7"/>
<protein>
    <submittedName>
        <fullName evidence="2">Thioesterase domain-containing protein</fullName>
    </submittedName>
</protein>
<evidence type="ECO:0000313" key="2">
    <source>
        <dbReference type="EMBL" id="SNT37929.1"/>
    </source>
</evidence>
<dbReference type="OrthoDB" id="9773549at2"/>
<gene>
    <name evidence="2" type="ORF">SAMN05421642_11630</name>
</gene>
<reference evidence="3" key="1">
    <citation type="submission" date="2017-06" db="EMBL/GenBank/DDBJ databases">
        <authorList>
            <person name="Varghese N."/>
            <person name="Submissions S."/>
        </authorList>
    </citation>
    <scope>NUCLEOTIDE SEQUENCE [LARGE SCALE GENOMIC DNA]</scope>
    <source>
        <strain evidence="3">JCM 23211</strain>
    </source>
</reference>
<accession>A0A239M7V7</accession>
<dbReference type="SUPFAM" id="SSF53474">
    <property type="entry name" value="alpha/beta-Hydrolases"/>
    <property type="match status" value="1"/>
</dbReference>
<evidence type="ECO:0000313" key="3">
    <source>
        <dbReference type="Proteomes" id="UP000198327"/>
    </source>
</evidence>
<dbReference type="PANTHER" id="PTHR37017">
    <property type="entry name" value="AB HYDROLASE-1 DOMAIN-CONTAINING PROTEIN-RELATED"/>
    <property type="match status" value="1"/>
</dbReference>